<dbReference type="Proteomes" id="UP000007934">
    <property type="component" value="Chromosome"/>
</dbReference>
<dbReference type="PROSITE" id="PS51459">
    <property type="entry name" value="FIDO"/>
    <property type="match status" value="1"/>
</dbReference>
<dbReference type="HOGENOM" id="CLU_115697_3_0_7"/>
<dbReference type="KEGG" id="hfe:HFELIS_00170"/>
<sequence>MFYLDLQTAVEIHDEILEITQGLRGYNCTSLGYLQSALNNIQNDIYYPAFESKLAHLVFSCVKFHPFVDGNKRTAVYLAIHFLKLNDKPISADCEKFFEPLVLDIATDKINKKQLEIILAEYLQKLD</sequence>
<keyword evidence="3" id="KW-1185">Reference proteome</keyword>
<gene>
    <name evidence="2" type="ordered locus">Hfelis_00170</name>
</gene>
<dbReference type="PANTHER" id="PTHR39426:SF1">
    <property type="entry name" value="HOMOLOGY TO DEATH-ON-CURING PROTEIN OF PHAGE P1"/>
    <property type="match status" value="1"/>
</dbReference>
<dbReference type="EMBL" id="FQ670179">
    <property type="protein sequence ID" value="CBY82101.1"/>
    <property type="molecule type" value="Genomic_DNA"/>
</dbReference>
<dbReference type="InterPro" id="IPR053737">
    <property type="entry name" value="Type_II_TA_Toxin"/>
</dbReference>
<dbReference type="NCBIfam" id="TIGR01550">
    <property type="entry name" value="DOC_P1"/>
    <property type="match status" value="1"/>
</dbReference>
<dbReference type="AlphaFoldDB" id="E7AC19"/>
<dbReference type="Pfam" id="PF02661">
    <property type="entry name" value="Fic"/>
    <property type="match status" value="1"/>
</dbReference>
<reference evidence="2 3" key="1">
    <citation type="journal article" date="2011" name="Genome Biol. Evol.">
        <title>Comparative whole genome sequence analysis of the carcinogenic bacterial model pathogen Helicobacter felis.</title>
        <authorList>
            <person name="Arnold I.C."/>
            <person name="Zigova Z."/>
            <person name="Holden M."/>
            <person name="Lawley T.D."/>
            <person name="Rad R."/>
            <person name="Dougan G."/>
            <person name="Falkow S."/>
            <person name="Bentley S.D."/>
            <person name="Muller A."/>
        </authorList>
    </citation>
    <scope>NUCLEOTIDE SEQUENCE [LARGE SCALE GENOMIC DNA]</scope>
    <source>
        <strain evidence="3">ATCC 49179 / CCUG 28539 / NCTC 12436 / CS1</strain>
    </source>
</reference>
<name>E7AC19_HELFC</name>
<dbReference type="InterPro" id="IPR003812">
    <property type="entry name" value="Fido"/>
</dbReference>
<dbReference type="GeneID" id="36134400"/>
<evidence type="ECO:0000313" key="3">
    <source>
        <dbReference type="Proteomes" id="UP000007934"/>
    </source>
</evidence>
<dbReference type="InterPro" id="IPR006440">
    <property type="entry name" value="Doc"/>
</dbReference>
<dbReference type="SUPFAM" id="SSF140931">
    <property type="entry name" value="Fic-like"/>
    <property type="match status" value="1"/>
</dbReference>
<organism evidence="2 3">
    <name type="scientific">Helicobacter felis (strain ATCC 49179 / CCUG 28539 / NCTC 12436 / CS1)</name>
    <dbReference type="NCBI Taxonomy" id="936155"/>
    <lineage>
        <taxon>Bacteria</taxon>
        <taxon>Pseudomonadati</taxon>
        <taxon>Campylobacterota</taxon>
        <taxon>Epsilonproteobacteria</taxon>
        <taxon>Campylobacterales</taxon>
        <taxon>Helicobacteraceae</taxon>
        <taxon>Helicobacter</taxon>
    </lineage>
</organism>
<dbReference type="GO" id="GO:0016301">
    <property type="term" value="F:kinase activity"/>
    <property type="evidence" value="ECO:0007669"/>
    <property type="project" value="InterPro"/>
</dbReference>
<feature type="domain" description="Fido" evidence="1">
    <location>
        <begin position="4"/>
        <end position="125"/>
    </location>
</feature>
<dbReference type="eggNOG" id="COG3654">
    <property type="taxonomic scope" value="Bacteria"/>
</dbReference>
<protein>
    <submittedName>
        <fullName evidence="2">DOC death-on-curing family protein</fullName>
    </submittedName>
</protein>
<accession>E7AC19</accession>
<dbReference type="PANTHER" id="PTHR39426">
    <property type="entry name" value="HOMOLOGY TO DEATH-ON-CURING PROTEIN OF PHAGE P1"/>
    <property type="match status" value="1"/>
</dbReference>
<dbReference type="RefSeq" id="WP_013470078.1">
    <property type="nucleotide sequence ID" value="NC_014810.2"/>
</dbReference>
<evidence type="ECO:0000259" key="1">
    <source>
        <dbReference type="PROSITE" id="PS51459"/>
    </source>
</evidence>
<evidence type="ECO:0000313" key="2">
    <source>
        <dbReference type="EMBL" id="CBY82101.1"/>
    </source>
</evidence>
<dbReference type="OrthoDB" id="9802752at2"/>
<proteinExistence type="predicted"/>
<dbReference type="Gene3D" id="1.20.120.1870">
    <property type="entry name" value="Fic/DOC protein, Fido domain"/>
    <property type="match status" value="1"/>
</dbReference>
<dbReference type="InterPro" id="IPR036597">
    <property type="entry name" value="Fido-like_dom_sf"/>
</dbReference>